<organism evidence="2 3">
    <name type="scientific">Araneus ventricosus</name>
    <name type="common">Orbweaver spider</name>
    <name type="synonym">Epeira ventricosa</name>
    <dbReference type="NCBI Taxonomy" id="182803"/>
    <lineage>
        <taxon>Eukaryota</taxon>
        <taxon>Metazoa</taxon>
        <taxon>Ecdysozoa</taxon>
        <taxon>Arthropoda</taxon>
        <taxon>Chelicerata</taxon>
        <taxon>Arachnida</taxon>
        <taxon>Araneae</taxon>
        <taxon>Araneomorphae</taxon>
        <taxon>Entelegynae</taxon>
        <taxon>Araneoidea</taxon>
        <taxon>Araneidae</taxon>
        <taxon>Araneus</taxon>
    </lineage>
</organism>
<reference evidence="2 3" key="1">
    <citation type="journal article" date="2019" name="Sci. Rep.">
        <title>Orb-weaving spider Araneus ventricosus genome elucidates the spidroin gene catalogue.</title>
        <authorList>
            <person name="Kono N."/>
            <person name="Nakamura H."/>
            <person name="Ohtoshi R."/>
            <person name="Moran D.A.P."/>
            <person name="Shinohara A."/>
            <person name="Yoshida Y."/>
            <person name="Fujiwara M."/>
            <person name="Mori M."/>
            <person name="Tomita M."/>
            <person name="Arakawa K."/>
        </authorList>
    </citation>
    <scope>NUCLEOTIDE SEQUENCE [LARGE SCALE GENOMIC DNA]</scope>
</reference>
<proteinExistence type="predicted"/>
<comment type="caution">
    <text evidence="2">The sequence shown here is derived from an EMBL/GenBank/DDBJ whole genome shotgun (WGS) entry which is preliminary data.</text>
</comment>
<evidence type="ECO:0000313" key="3">
    <source>
        <dbReference type="Proteomes" id="UP000499080"/>
    </source>
</evidence>
<keyword evidence="3" id="KW-1185">Reference proteome</keyword>
<evidence type="ECO:0000256" key="1">
    <source>
        <dbReference type="SAM" id="MobiDB-lite"/>
    </source>
</evidence>
<accession>A0A4Y2MU86</accession>
<gene>
    <name evidence="2" type="ORF">AVEN_162453_1</name>
</gene>
<dbReference type="Proteomes" id="UP000499080">
    <property type="component" value="Unassembled WGS sequence"/>
</dbReference>
<protein>
    <submittedName>
        <fullName evidence="2">Uncharacterized protein</fullName>
    </submittedName>
</protein>
<evidence type="ECO:0000313" key="2">
    <source>
        <dbReference type="EMBL" id="GBN30718.1"/>
    </source>
</evidence>
<sequence>MKAPYFANNFKPEVRPEVIRVRSSPAGYEAPYYANSFKPEAQRNGLWLARVIGPPTALISKPNLPSKEASRLRPAFVAAKRKFLDRLARWESVKVQQPHIYGGSSVESGFEPGTFQPRSRDLTTKLARPTSSAELGGTVA</sequence>
<feature type="region of interest" description="Disordered" evidence="1">
    <location>
        <begin position="103"/>
        <end position="140"/>
    </location>
</feature>
<dbReference type="EMBL" id="BGPR01007968">
    <property type="protein sequence ID" value="GBN30718.1"/>
    <property type="molecule type" value="Genomic_DNA"/>
</dbReference>
<dbReference type="AlphaFoldDB" id="A0A4Y2MU86"/>
<name>A0A4Y2MU86_ARAVE</name>